<dbReference type="GO" id="GO:0045259">
    <property type="term" value="C:proton-transporting ATP synthase complex"/>
    <property type="evidence" value="ECO:0007669"/>
    <property type="project" value="UniProtKB-KW"/>
</dbReference>
<evidence type="ECO:0000256" key="8">
    <source>
        <dbReference type="HAMAP-Rule" id="MF_01416"/>
    </source>
</evidence>
<dbReference type="PRINTS" id="PR00125">
    <property type="entry name" value="ATPASEDELTA"/>
</dbReference>
<reference evidence="10" key="1">
    <citation type="submission" date="2016-10" db="EMBL/GenBank/DDBJ databases">
        <authorList>
            <person name="Varghese N."/>
            <person name="Submissions S."/>
        </authorList>
    </citation>
    <scope>NUCLEOTIDE SEQUENCE [LARGE SCALE GENOMIC DNA]</scope>
    <source>
        <strain evidence="10">KPR-1</strain>
    </source>
</reference>
<dbReference type="NCBIfam" id="NF009967">
    <property type="entry name" value="PRK13430.1"/>
    <property type="match status" value="1"/>
</dbReference>
<dbReference type="PROSITE" id="PS00389">
    <property type="entry name" value="ATPASE_DELTA"/>
    <property type="match status" value="1"/>
</dbReference>
<keyword evidence="4 8" id="KW-0406">Ion transport</keyword>
<dbReference type="AlphaFoldDB" id="A0A1H3VSQ3"/>
<keyword evidence="10" id="KW-1185">Reference proteome</keyword>
<dbReference type="GO" id="GO:0005886">
    <property type="term" value="C:plasma membrane"/>
    <property type="evidence" value="ECO:0007669"/>
    <property type="project" value="UniProtKB-SubCell"/>
</dbReference>
<name>A0A1H3VSQ3_9ACTO</name>
<proteinExistence type="inferred from homology"/>
<comment type="similarity">
    <text evidence="8">Belongs to the ATPase delta chain family.</text>
</comment>
<comment type="subcellular location">
    <subcellularLocation>
        <location evidence="8">Cell membrane</location>
        <topology evidence="8">Peripheral membrane protein</topology>
    </subcellularLocation>
    <subcellularLocation>
        <location evidence="1">Membrane</location>
    </subcellularLocation>
</comment>
<dbReference type="InterPro" id="IPR000711">
    <property type="entry name" value="ATPase_OSCP/dsu"/>
</dbReference>
<accession>A0A1H3VSQ3</accession>
<evidence type="ECO:0000313" key="10">
    <source>
        <dbReference type="Proteomes" id="UP000199288"/>
    </source>
</evidence>
<gene>
    <name evidence="8" type="primary">atpH</name>
    <name evidence="9" type="ORF">SAMN02910418_00194</name>
</gene>
<keyword evidence="2 8" id="KW-0813">Transport</keyword>
<keyword evidence="8" id="KW-1003">Cell membrane</keyword>
<evidence type="ECO:0000256" key="7">
    <source>
        <dbReference type="ARBA" id="ARBA00023310"/>
    </source>
</evidence>
<keyword evidence="3 8" id="KW-0375">Hydrogen ion transport</keyword>
<evidence type="ECO:0000256" key="2">
    <source>
        <dbReference type="ARBA" id="ARBA00022448"/>
    </source>
</evidence>
<dbReference type="RefSeq" id="WP_092561068.1">
    <property type="nucleotide sequence ID" value="NZ_FNQV01000001.1"/>
</dbReference>
<dbReference type="NCBIfam" id="TIGR01145">
    <property type="entry name" value="ATP_synt_delta"/>
    <property type="match status" value="1"/>
</dbReference>
<evidence type="ECO:0000256" key="5">
    <source>
        <dbReference type="ARBA" id="ARBA00023136"/>
    </source>
</evidence>
<dbReference type="InterPro" id="IPR020781">
    <property type="entry name" value="ATPase_OSCP/d_CS"/>
</dbReference>
<evidence type="ECO:0000256" key="4">
    <source>
        <dbReference type="ARBA" id="ARBA00023065"/>
    </source>
</evidence>
<evidence type="ECO:0000256" key="6">
    <source>
        <dbReference type="ARBA" id="ARBA00023196"/>
    </source>
</evidence>
<evidence type="ECO:0000256" key="3">
    <source>
        <dbReference type="ARBA" id="ARBA00022781"/>
    </source>
</evidence>
<dbReference type="PANTHER" id="PTHR11910">
    <property type="entry name" value="ATP SYNTHASE DELTA CHAIN"/>
    <property type="match status" value="1"/>
</dbReference>
<keyword evidence="7 8" id="KW-0066">ATP synthesis</keyword>
<dbReference type="OrthoDB" id="5242917at2"/>
<evidence type="ECO:0000313" key="9">
    <source>
        <dbReference type="EMBL" id="SDZ77152.1"/>
    </source>
</evidence>
<comment type="function">
    <text evidence="8">This protein is part of the stalk that links CF(0) to CF(1). It either transmits conformational changes from CF(0) to CF(1) or is implicated in proton conduction.</text>
</comment>
<dbReference type="GO" id="GO:0046933">
    <property type="term" value="F:proton-transporting ATP synthase activity, rotational mechanism"/>
    <property type="evidence" value="ECO:0007669"/>
    <property type="project" value="UniProtKB-UniRule"/>
</dbReference>
<keyword evidence="5 8" id="KW-0472">Membrane</keyword>
<evidence type="ECO:0000256" key="1">
    <source>
        <dbReference type="ARBA" id="ARBA00004370"/>
    </source>
</evidence>
<dbReference type="HAMAP" id="MF_01416">
    <property type="entry name" value="ATP_synth_delta_bact"/>
    <property type="match status" value="1"/>
</dbReference>
<protein>
    <recommendedName>
        <fullName evidence="8">ATP synthase subunit delta</fullName>
    </recommendedName>
    <alternativeName>
        <fullName evidence="8">ATP synthase F(1) sector subunit delta</fullName>
    </alternativeName>
    <alternativeName>
        <fullName evidence="8">F-type ATPase subunit delta</fullName>
        <shortName evidence="8">F-ATPase subunit delta</shortName>
    </alternativeName>
</protein>
<keyword evidence="6 8" id="KW-0139">CF(1)</keyword>
<organism evidence="9 10">
    <name type="scientific">Bowdeniella nasicola</name>
    <dbReference type="NCBI Taxonomy" id="208480"/>
    <lineage>
        <taxon>Bacteria</taxon>
        <taxon>Bacillati</taxon>
        <taxon>Actinomycetota</taxon>
        <taxon>Actinomycetes</taxon>
        <taxon>Actinomycetales</taxon>
        <taxon>Actinomycetaceae</taxon>
        <taxon>Bowdeniella</taxon>
    </lineage>
</organism>
<dbReference type="EMBL" id="FNQV01000001">
    <property type="protein sequence ID" value="SDZ77152.1"/>
    <property type="molecule type" value="Genomic_DNA"/>
</dbReference>
<sequence length="271" mass="29099">MRAASHAALSAAAERFEGILANQASQGMDFATELFSIVDMLDESANLRRSLTDPARDGQDKADLVTAVIGGKASGEVTDLISGMVRARWSHDKDLADALSSLAVTSTLASAQAQDRLLDVESEVFQLSRLLTDNRSLRMALADRELPADQRIGLVESLFADRLSPETLLLVRRVAATLRGRTVPQALSEIGDLAAARRQRIVATVTTATPPTQEQIDRLGELLQAQVGQAVHINIDVDPNVLGGMRVQVGTDVVDATIRARLEEARRAISG</sequence>
<dbReference type="Proteomes" id="UP000199288">
    <property type="component" value="Unassembled WGS sequence"/>
</dbReference>
<comment type="function">
    <text evidence="8">F(1)F(0) ATP synthase produces ATP from ADP in the presence of a proton or sodium gradient. F-type ATPases consist of two structural domains, F(1) containing the extramembraneous catalytic core and F(0) containing the membrane proton channel, linked together by a central stalk and a peripheral stalk. During catalysis, ATP synthesis in the catalytic domain of F(1) is coupled via a rotary mechanism of the central stalk subunits to proton translocation.</text>
</comment>
<dbReference type="Pfam" id="PF00213">
    <property type="entry name" value="OSCP"/>
    <property type="match status" value="1"/>
</dbReference>